<evidence type="ECO:0000256" key="5">
    <source>
        <dbReference type="ARBA" id="ARBA00022679"/>
    </source>
</evidence>
<keyword evidence="14" id="KW-1185">Reference proteome</keyword>
<keyword evidence="6" id="KW-0479">Metal-binding</keyword>
<gene>
    <name evidence="13" type="ORF">LMS43_00925</name>
</gene>
<keyword evidence="7" id="KW-0547">Nucleotide-binding</keyword>
<name>A0ABT8EF87_9BURK</name>
<evidence type="ECO:0000313" key="13">
    <source>
        <dbReference type="EMBL" id="MDN4119840.1"/>
    </source>
</evidence>
<sequence length="457" mass="52068">MSKLDTAELAVSWQKLATRTPPDVRAYVQQLSLDHDDSLATFFYEQMLSTASAQVFLTHKQVQTRLHQSLKQWLVEMFSAHLQDSMLAVVMKQIKVGEIHARIHIPVYLVLRGARFLKQAYADLLDASPLSFDDRIIAMRYVASFIDMGMEIMSYAYGQSKDRLARAEESYRLFAVVQDATVEHGKQRAAILDWENVFIFQVAVQQGTKVLPRITSSDFGLWFRHKGAYAFEGSTEAQSIYHAMSKIDNELIPLLEQVEPAHETTVQALCQLRELTRSIALELNSLFERHNELESGRDVLTRLLSRKYLPVVLNKEIAYAQKRSKSFALIGIDIDYFKEVNDSYGHEAGDKVLQQFAELLMAHTRSGDYVFRLGGEEFLLVLVDVDEDGVWRIAKKLKEALGAESFHLPQNLHISVTASFGITMFDGHPDYQHILRRVDAVLYKAKSAGRNCIVFEQ</sequence>
<dbReference type="NCBIfam" id="TIGR00254">
    <property type="entry name" value="GGDEF"/>
    <property type="match status" value="1"/>
</dbReference>
<evidence type="ECO:0000256" key="6">
    <source>
        <dbReference type="ARBA" id="ARBA00022723"/>
    </source>
</evidence>
<evidence type="ECO:0000256" key="10">
    <source>
        <dbReference type="ARBA" id="ARBA00029839"/>
    </source>
</evidence>
<proteinExistence type="predicted"/>
<dbReference type="Pfam" id="PF00990">
    <property type="entry name" value="GGDEF"/>
    <property type="match status" value="1"/>
</dbReference>
<dbReference type="SMART" id="SM00267">
    <property type="entry name" value="GGDEF"/>
    <property type="match status" value="1"/>
</dbReference>
<dbReference type="CDD" id="cd14757">
    <property type="entry name" value="GS_EcDosC-like_GGDEF"/>
    <property type="match status" value="1"/>
</dbReference>
<dbReference type="CDD" id="cd01949">
    <property type="entry name" value="GGDEF"/>
    <property type="match status" value="1"/>
</dbReference>
<comment type="catalytic activity">
    <reaction evidence="11">
        <text>2 GTP = 3',3'-c-di-GMP + 2 diphosphate</text>
        <dbReference type="Rhea" id="RHEA:24898"/>
        <dbReference type="ChEBI" id="CHEBI:33019"/>
        <dbReference type="ChEBI" id="CHEBI:37565"/>
        <dbReference type="ChEBI" id="CHEBI:58805"/>
        <dbReference type="EC" id="2.7.7.65"/>
    </reaction>
</comment>
<dbReference type="InterPro" id="IPR000160">
    <property type="entry name" value="GGDEF_dom"/>
</dbReference>
<evidence type="ECO:0000259" key="12">
    <source>
        <dbReference type="PROSITE" id="PS50887"/>
    </source>
</evidence>
<keyword evidence="8" id="KW-0460">Magnesium</keyword>
<dbReference type="InterPro" id="IPR039435">
    <property type="entry name" value="DosC_GS"/>
</dbReference>
<dbReference type="Gene3D" id="3.30.70.270">
    <property type="match status" value="1"/>
</dbReference>
<accession>A0ABT8EF87</accession>
<dbReference type="InterPro" id="IPR043128">
    <property type="entry name" value="Rev_trsase/Diguanyl_cyclase"/>
</dbReference>
<dbReference type="SUPFAM" id="SSF46458">
    <property type="entry name" value="Globin-like"/>
    <property type="match status" value="1"/>
</dbReference>
<evidence type="ECO:0000256" key="4">
    <source>
        <dbReference type="ARBA" id="ARBA00022617"/>
    </source>
</evidence>
<dbReference type="EMBL" id="JAJHNU010000001">
    <property type="protein sequence ID" value="MDN4119840.1"/>
    <property type="molecule type" value="Genomic_DNA"/>
</dbReference>
<evidence type="ECO:0000256" key="11">
    <source>
        <dbReference type="ARBA" id="ARBA00034247"/>
    </source>
</evidence>
<evidence type="ECO:0000256" key="9">
    <source>
        <dbReference type="ARBA" id="ARBA00023004"/>
    </source>
</evidence>
<dbReference type="InterPro" id="IPR012292">
    <property type="entry name" value="Globin/Proto"/>
</dbReference>
<evidence type="ECO:0000256" key="3">
    <source>
        <dbReference type="ARBA" id="ARBA00015125"/>
    </source>
</evidence>
<dbReference type="InterPro" id="IPR048442">
    <property type="entry name" value="DosC_2nd"/>
</dbReference>
<dbReference type="EC" id="2.7.7.65" evidence="2"/>
<evidence type="ECO:0000256" key="1">
    <source>
        <dbReference type="ARBA" id="ARBA00001971"/>
    </source>
</evidence>
<keyword evidence="4" id="KW-0349">Heme</keyword>
<dbReference type="RefSeq" id="WP_266122819.1">
    <property type="nucleotide sequence ID" value="NZ_JAJHNU010000001.1"/>
</dbReference>
<keyword evidence="5" id="KW-0808">Transferase</keyword>
<feature type="domain" description="GGDEF" evidence="12">
    <location>
        <begin position="325"/>
        <end position="457"/>
    </location>
</feature>
<evidence type="ECO:0000256" key="8">
    <source>
        <dbReference type="ARBA" id="ARBA00022842"/>
    </source>
</evidence>
<keyword evidence="9" id="KW-0408">Iron</keyword>
<dbReference type="InterPro" id="IPR009050">
    <property type="entry name" value="Globin-like_sf"/>
</dbReference>
<evidence type="ECO:0000256" key="7">
    <source>
        <dbReference type="ARBA" id="ARBA00022741"/>
    </source>
</evidence>
<protein>
    <recommendedName>
        <fullName evidence="3">Diguanylate cyclase DosC</fullName>
        <ecNumber evidence="2">2.7.7.65</ecNumber>
    </recommendedName>
    <alternativeName>
        <fullName evidence="10">Direct oxygen-sensing cyclase</fullName>
    </alternativeName>
</protein>
<dbReference type="InterPro" id="IPR029787">
    <property type="entry name" value="Nucleotide_cyclase"/>
</dbReference>
<dbReference type="PROSITE" id="PS50887">
    <property type="entry name" value="GGDEF"/>
    <property type="match status" value="1"/>
</dbReference>
<dbReference type="Pfam" id="PF21118">
    <property type="entry name" value="DosC_2nd"/>
    <property type="match status" value="1"/>
</dbReference>
<dbReference type="PANTHER" id="PTHR45138">
    <property type="entry name" value="REGULATORY COMPONENTS OF SENSORY TRANSDUCTION SYSTEM"/>
    <property type="match status" value="1"/>
</dbReference>
<dbReference type="InterPro" id="IPR050469">
    <property type="entry name" value="Diguanylate_Cyclase"/>
</dbReference>
<dbReference type="InterPro" id="IPR044398">
    <property type="entry name" value="Globin-sensor_dom"/>
</dbReference>
<dbReference type="PANTHER" id="PTHR45138:SF9">
    <property type="entry name" value="DIGUANYLATE CYCLASE DGCM-RELATED"/>
    <property type="match status" value="1"/>
</dbReference>
<dbReference type="Proteomes" id="UP001168613">
    <property type="component" value="Unassembled WGS sequence"/>
</dbReference>
<dbReference type="Pfam" id="PF11563">
    <property type="entry name" value="Protoglobin"/>
    <property type="match status" value="1"/>
</dbReference>
<evidence type="ECO:0000256" key="2">
    <source>
        <dbReference type="ARBA" id="ARBA00012528"/>
    </source>
</evidence>
<organism evidence="13 14">
    <name type="scientific">Alcaligenes endophyticus</name>
    <dbReference type="NCBI Taxonomy" id="1929088"/>
    <lineage>
        <taxon>Bacteria</taxon>
        <taxon>Pseudomonadati</taxon>
        <taxon>Pseudomonadota</taxon>
        <taxon>Betaproteobacteria</taxon>
        <taxon>Burkholderiales</taxon>
        <taxon>Alcaligenaceae</taxon>
        <taxon>Alcaligenes</taxon>
    </lineage>
</organism>
<dbReference type="Gene3D" id="1.10.490.10">
    <property type="entry name" value="Globins"/>
    <property type="match status" value="1"/>
</dbReference>
<dbReference type="SUPFAM" id="SSF55073">
    <property type="entry name" value="Nucleotide cyclase"/>
    <property type="match status" value="1"/>
</dbReference>
<reference evidence="13" key="1">
    <citation type="submission" date="2021-11" db="EMBL/GenBank/DDBJ databases">
        <title>Draft genome sequence of Alcaligenes endophyticus type strain CCUG 75668T.</title>
        <authorList>
            <person name="Salva-Serra F."/>
            <person name="Duran R.E."/>
            <person name="Seeger M."/>
            <person name="Moore E.R.B."/>
            <person name="Jaen-Luchoro D."/>
        </authorList>
    </citation>
    <scope>NUCLEOTIDE SEQUENCE</scope>
    <source>
        <strain evidence="13">CCUG 75668</strain>
    </source>
</reference>
<comment type="cofactor">
    <cofactor evidence="1">
        <name>heme</name>
        <dbReference type="ChEBI" id="CHEBI:30413"/>
    </cofactor>
</comment>
<comment type="caution">
    <text evidence="13">The sequence shown here is derived from an EMBL/GenBank/DDBJ whole genome shotgun (WGS) entry which is preliminary data.</text>
</comment>
<evidence type="ECO:0000313" key="14">
    <source>
        <dbReference type="Proteomes" id="UP001168613"/>
    </source>
</evidence>